<dbReference type="Gene3D" id="3.10.450.50">
    <property type="match status" value="1"/>
</dbReference>
<reference evidence="1" key="2">
    <citation type="submission" date="2020-09" db="EMBL/GenBank/DDBJ databases">
        <authorList>
            <person name="Sun Q."/>
            <person name="Ohkuma M."/>
        </authorList>
    </citation>
    <scope>NUCLEOTIDE SEQUENCE</scope>
    <source>
        <strain evidence="1">JCM 4646</strain>
    </source>
</reference>
<comment type="caution">
    <text evidence="1">The sequence shown here is derived from an EMBL/GenBank/DDBJ whole genome shotgun (WGS) entry which is preliminary data.</text>
</comment>
<evidence type="ECO:0008006" key="3">
    <source>
        <dbReference type="Google" id="ProtNLM"/>
    </source>
</evidence>
<dbReference type="InterPro" id="IPR009959">
    <property type="entry name" value="Cyclase_SnoaL-like"/>
</dbReference>
<evidence type="ECO:0000313" key="1">
    <source>
        <dbReference type="EMBL" id="GHH72997.1"/>
    </source>
</evidence>
<sequence>MSTIEDNKALVRRYYHELVSEQRIDLLEELIAEDAADETVVGPGGAGTREDFVGHLRVLWANVPDVRATVEDLVAEGDRVIAFWRIEGTHAGPVFGVPATGKPFSGFSISTLTIQDGKVVRYNVLPDRLGIITQLAGAGAH</sequence>
<keyword evidence="2" id="KW-1185">Reference proteome</keyword>
<reference evidence="1" key="1">
    <citation type="journal article" date="2014" name="Int. J. Syst. Evol. Microbiol.">
        <title>Complete genome sequence of Corynebacterium casei LMG S-19264T (=DSM 44701T), isolated from a smear-ripened cheese.</title>
        <authorList>
            <consortium name="US DOE Joint Genome Institute (JGI-PGF)"/>
            <person name="Walter F."/>
            <person name="Albersmeier A."/>
            <person name="Kalinowski J."/>
            <person name="Ruckert C."/>
        </authorList>
    </citation>
    <scope>NUCLEOTIDE SEQUENCE</scope>
    <source>
        <strain evidence="1">JCM 4646</strain>
    </source>
</reference>
<organism evidence="1 2">
    <name type="scientific">Kitasatospora indigofera</name>
    <dbReference type="NCBI Taxonomy" id="67307"/>
    <lineage>
        <taxon>Bacteria</taxon>
        <taxon>Bacillati</taxon>
        <taxon>Actinomycetota</taxon>
        <taxon>Actinomycetes</taxon>
        <taxon>Kitasatosporales</taxon>
        <taxon>Streptomycetaceae</taxon>
        <taxon>Kitasatospora</taxon>
    </lineage>
</organism>
<dbReference type="PANTHER" id="PTHR38436:SF1">
    <property type="entry name" value="ESTER CYCLASE"/>
    <property type="match status" value="1"/>
</dbReference>
<proteinExistence type="predicted"/>
<accession>A0A919FUT7</accession>
<dbReference type="RefSeq" id="WP_190211914.1">
    <property type="nucleotide sequence ID" value="NZ_BNBO01000019.1"/>
</dbReference>
<dbReference type="Pfam" id="PF07366">
    <property type="entry name" value="SnoaL"/>
    <property type="match status" value="1"/>
</dbReference>
<dbReference type="GeneID" id="95354061"/>
<name>A0A919FUT7_9ACTN</name>
<evidence type="ECO:0000313" key="2">
    <source>
        <dbReference type="Proteomes" id="UP000617734"/>
    </source>
</evidence>
<gene>
    <name evidence="1" type="ORF">GCM10018781_36450</name>
</gene>
<protein>
    <recommendedName>
        <fullName evidence="3">Ester cyclase</fullName>
    </recommendedName>
</protein>
<dbReference type="GO" id="GO:0030638">
    <property type="term" value="P:polyketide metabolic process"/>
    <property type="evidence" value="ECO:0007669"/>
    <property type="project" value="InterPro"/>
</dbReference>
<dbReference type="SUPFAM" id="SSF54427">
    <property type="entry name" value="NTF2-like"/>
    <property type="match status" value="1"/>
</dbReference>
<dbReference type="Proteomes" id="UP000617734">
    <property type="component" value="Unassembled WGS sequence"/>
</dbReference>
<dbReference type="PANTHER" id="PTHR38436">
    <property type="entry name" value="POLYKETIDE CYCLASE SNOAL-LIKE DOMAIN"/>
    <property type="match status" value="1"/>
</dbReference>
<dbReference type="InterPro" id="IPR032710">
    <property type="entry name" value="NTF2-like_dom_sf"/>
</dbReference>
<dbReference type="AlphaFoldDB" id="A0A919FUT7"/>
<dbReference type="EMBL" id="BNBO01000019">
    <property type="protein sequence ID" value="GHH72997.1"/>
    <property type="molecule type" value="Genomic_DNA"/>
</dbReference>